<accession>A0A396K0W8</accession>
<evidence type="ECO:0000313" key="3">
    <source>
        <dbReference type="Proteomes" id="UP000265566"/>
    </source>
</evidence>
<reference evidence="3" key="1">
    <citation type="journal article" date="2018" name="Nat. Plants">
        <title>Whole-genome landscape of Medicago truncatula symbiotic genes.</title>
        <authorList>
            <person name="Pecrix Y."/>
            <person name="Staton S.E."/>
            <person name="Sallet E."/>
            <person name="Lelandais-Briere C."/>
            <person name="Moreau S."/>
            <person name="Carrere S."/>
            <person name="Blein T."/>
            <person name="Jardinaud M.F."/>
            <person name="Latrasse D."/>
            <person name="Zouine M."/>
            <person name="Zahm M."/>
            <person name="Kreplak J."/>
            <person name="Mayjonade B."/>
            <person name="Satge C."/>
            <person name="Perez M."/>
            <person name="Cauet S."/>
            <person name="Marande W."/>
            <person name="Chantry-Darmon C."/>
            <person name="Lopez-Roques C."/>
            <person name="Bouchez O."/>
            <person name="Berard A."/>
            <person name="Debelle F."/>
            <person name="Munos S."/>
            <person name="Bendahmane A."/>
            <person name="Berges H."/>
            <person name="Niebel A."/>
            <person name="Buitink J."/>
            <person name="Frugier F."/>
            <person name="Benhamed M."/>
            <person name="Crespi M."/>
            <person name="Gouzy J."/>
            <person name="Gamas P."/>
        </authorList>
    </citation>
    <scope>NUCLEOTIDE SEQUENCE [LARGE SCALE GENOMIC DNA]</scope>
    <source>
        <strain evidence="3">cv. Jemalong A17</strain>
    </source>
</reference>
<feature type="compositionally biased region" description="Basic residues" evidence="1">
    <location>
        <begin position="21"/>
        <end position="37"/>
    </location>
</feature>
<sequence>MPTDSRRKHRRSPSPDDHDKSSKRHKHRHRHRHHISKKRGEEEIQFDAETVDSVKINHLPVDDVEEGEILDDLPFEVKDDPDLRSNDKNPYPVSVS</sequence>
<name>A0A396K0W8_MEDTR</name>
<comment type="caution">
    <text evidence="2">The sequence shown here is derived from an EMBL/GenBank/DDBJ whole genome shotgun (WGS) entry which is preliminary data.</text>
</comment>
<evidence type="ECO:0000313" key="2">
    <source>
        <dbReference type="EMBL" id="RHN82451.1"/>
    </source>
</evidence>
<feature type="compositionally biased region" description="Basic residues" evidence="1">
    <location>
        <begin position="1"/>
        <end position="12"/>
    </location>
</feature>
<evidence type="ECO:0000256" key="1">
    <source>
        <dbReference type="SAM" id="MobiDB-lite"/>
    </source>
</evidence>
<dbReference type="Gramene" id="rna6618">
    <property type="protein sequence ID" value="RHN82451.1"/>
    <property type="gene ID" value="gene6618"/>
</dbReference>
<gene>
    <name evidence="2" type="ORF">MtrunA17_Chr1g0210051</name>
</gene>
<feature type="compositionally biased region" description="Basic and acidic residues" evidence="1">
    <location>
        <begin position="75"/>
        <end position="87"/>
    </location>
</feature>
<dbReference type="Proteomes" id="UP000265566">
    <property type="component" value="Chromosome 1"/>
</dbReference>
<feature type="region of interest" description="Disordered" evidence="1">
    <location>
        <begin position="1"/>
        <end position="44"/>
    </location>
</feature>
<dbReference type="AlphaFoldDB" id="A0A396K0W8"/>
<feature type="compositionally biased region" description="Acidic residues" evidence="1">
    <location>
        <begin position="62"/>
        <end position="74"/>
    </location>
</feature>
<organism evidence="2 3">
    <name type="scientific">Medicago truncatula</name>
    <name type="common">Barrel medic</name>
    <name type="synonym">Medicago tribuloides</name>
    <dbReference type="NCBI Taxonomy" id="3880"/>
    <lineage>
        <taxon>Eukaryota</taxon>
        <taxon>Viridiplantae</taxon>
        <taxon>Streptophyta</taxon>
        <taxon>Embryophyta</taxon>
        <taxon>Tracheophyta</taxon>
        <taxon>Spermatophyta</taxon>
        <taxon>Magnoliopsida</taxon>
        <taxon>eudicotyledons</taxon>
        <taxon>Gunneridae</taxon>
        <taxon>Pentapetalae</taxon>
        <taxon>rosids</taxon>
        <taxon>fabids</taxon>
        <taxon>Fabales</taxon>
        <taxon>Fabaceae</taxon>
        <taxon>Papilionoideae</taxon>
        <taxon>50 kb inversion clade</taxon>
        <taxon>NPAAA clade</taxon>
        <taxon>Hologalegina</taxon>
        <taxon>IRL clade</taxon>
        <taxon>Trifolieae</taxon>
        <taxon>Medicago</taxon>
    </lineage>
</organism>
<feature type="region of interest" description="Disordered" evidence="1">
    <location>
        <begin position="59"/>
        <end position="96"/>
    </location>
</feature>
<protein>
    <submittedName>
        <fullName evidence="2">Uncharacterized protein</fullName>
    </submittedName>
</protein>
<proteinExistence type="predicted"/>
<dbReference type="EMBL" id="PSQE01000001">
    <property type="protein sequence ID" value="RHN82451.1"/>
    <property type="molecule type" value="Genomic_DNA"/>
</dbReference>